<proteinExistence type="predicted"/>
<comment type="caution">
    <text evidence="1">The sequence shown here is derived from an EMBL/GenBank/DDBJ whole genome shotgun (WGS) entry which is preliminary data.</text>
</comment>
<dbReference type="AlphaFoldDB" id="A0A2P7SFE8"/>
<dbReference type="Pfam" id="PF13489">
    <property type="entry name" value="Methyltransf_23"/>
    <property type="match status" value="1"/>
</dbReference>
<keyword evidence="1" id="KW-0808">Transferase</keyword>
<protein>
    <submittedName>
        <fullName evidence="1">SAM-dependent methyltransferase</fullName>
    </submittedName>
</protein>
<keyword evidence="1" id="KW-0489">Methyltransferase</keyword>
<dbReference type="RefSeq" id="WP_106723665.1">
    <property type="nucleotide sequence ID" value="NZ_PXYL01000004.1"/>
</dbReference>
<dbReference type="SUPFAM" id="SSF53335">
    <property type="entry name" value="S-adenosyl-L-methionine-dependent methyltransferases"/>
    <property type="match status" value="1"/>
</dbReference>
<organism evidence="1 2">
    <name type="scientific">Pseudaminobacter soli</name>
    <name type="common">ex Li et al. 2025</name>
    <dbReference type="NCBI Taxonomy" id="1295366"/>
    <lineage>
        <taxon>Bacteria</taxon>
        <taxon>Pseudomonadati</taxon>
        <taxon>Pseudomonadota</taxon>
        <taxon>Alphaproteobacteria</taxon>
        <taxon>Hyphomicrobiales</taxon>
        <taxon>Phyllobacteriaceae</taxon>
        <taxon>Pseudaminobacter</taxon>
    </lineage>
</organism>
<dbReference type="GO" id="GO:0032259">
    <property type="term" value="P:methylation"/>
    <property type="evidence" value="ECO:0007669"/>
    <property type="project" value="UniProtKB-KW"/>
</dbReference>
<dbReference type="Proteomes" id="UP000240653">
    <property type="component" value="Unassembled WGS sequence"/>
</dbReference>
<reference evidence="1 2" key="1">
    <citation type="submission" date="2018-03" db="EMBL/GenBank/DDBJ databases">
        <title>The draft genome of Mesorhizobium soli JCM 19897.</title>
        <authorList>
            <person name="Li L."/>
            <person name="Liu L."/>
            <person name="Liang L."/>
            <person name="Wang T."/>
            <person name="Zhang X."/>
        </authorList>
    </citation>
    <scope>NUCLEOTIDE SEQUENCE [LARGE SCALE GENOMIC DNA]</scope>
    <source>
        <strain evidence="1 2">JCM 19897</strain>
    </source>
</reference>
<evidence type="ECO:0000313" key="2">
    <source>
        <dbReference type="Proteomes" id="UP000240653"/>
    </source>
</evidence>
<sequence>MPGRDTSTLDFYASEAGAYAGRPREVDQPRIDAFVARLPVGAKVLELGCGAGHDSVALLSSGLDLVATDGCAELAEEAEKRLGRPVRVLLFEELDEQEHYDGVWANACLLHVPRSELPAIILRIHAALKPAGVFHSTYKAGSQEGRDRFGRYYNYPSPEWLRQAYGHGWRDIEIEQRTGSGYDREPTEWLLVTATKA</sequence>
<accession>A0A2P7SFE8</accession>
<dbReference type="OrthoDB" id="9804312at2"/>
<dbReference type="Gene3D" id="3.40.50.150">
    <property type="entry name" value="Vaccinia Virus protein VP39"/>
    <property type="match status" value="1"/>
</dbReference>
<dbReference type="InterPro" id="IPR029063">
    <property type="entry name" value="SAM-dependent_MTases_sf"/>
</dbReference>
<evidence type="ECO:0000313" key="1">
    <source>
        <dbReference type="EMBL" id="PSJ61234.1"/>
    </source>
</evidence>
<dbReference type="CDD" id="cd02440">
    <property type="entry name" value="AdoMet_MTases"/>
    <property type="match status" value="1"/>
</dbReference>
<keyword evidence="2" id="KW-1185">Reference proteome</keyword>
<dbReference type="GO" id="GO:0008168">
    <property type="term" value="F:methyltransferase activity"/>
    <property type="evidence" value="ECO:0007669"/>
    <property type="project" value="UniProtKB-KW"/>
</dbReference>
<dbReference type="EMBL" id="PXYL01000004">
    <property type="protein sequence ID" value="PSJ61234.1"/>
    <property type="molecule type" value="Genomic_DNA"/>
</dbReference>
<name>A0A2P7SFE8_9HYPH</name>
<gene>
    <name evidence="1" type="ORF">C7I85_09115</name>
</gene>